<dbReference type="SUPFAM" id="SSF57756">
    <property type="entry name" value="Retrovirus zinc finger-like domains"/>
    <property type="match status" value="1"/>
</dbReference>
<dbReference type="SUPFAM" id="SSF53098">
    <property type="entry name" value="Ribonuclease H-like"/>
    <property type="match status" value="1"/>
</dbReference>
<dbReference type="SMART" id="SM00343">
    <property type="entry name" value="ZnF_C2HC"/>
    <property type="match status" value="1"/>
</dbReference>
<proteinExistence type="predicted"/>
<dbReference type="Pfam" id="PF17921">
    <property type="entry name" value="Integrase_H2C2"/>
    <property type="match status" value="1"/>
</dbReference>
<feature type="domain" description="CCHC-type" evidence="3">
    <location>
        <begin position="358"/>
        <end position="373"/>
    </location>
</feature>
<feature type="compositionally biased region" description="Polar residues" evidence="2">
    <location>
        <begin position="20"/>
        <end position="35"/>
    </location>
</feature>
<organism evidence="5 6">
    <name type="scientific">Mytilus edulis</name>
    <name type="common">Blue mussel</name>
    <dbReference type="NCBI Taxonomy" id="6550"/>
    <lineage>
        <taxon>Eukaryota</taxon>
        <taxon>Metazoa</taxon>
        <taxon>Spiralia</taxon>
        <taxon>Lophotrochozoa</taxon>
        <taxon>Mollusca</taxon>
        <taxon>Bivalvia</taxon>
        <taxon>Autobranchia</taxon>
        <taxon>Pteriomorphia</taxon>
        <taxon>Mytilida</taxon>
        <taxon>Mytiloidea</taxon>
        <taxon>Mytilidae</taxon>
        <taxon>Mytilinae</taxon>
        <taxon>Mytilus</taxon>
    </lineage>
</organism>
<dbReference type="InterPro" id="IPR001584">
    <property type="entry name" value="Integrase_cat-core"/>
</dbReference>
<dbReference type="GO" id="GO:0003676">
    <property type="term" value="F:nucleic acid binding"/>
    <property type="evidence" value="ECO:0007669"/>
    <property type="project" value="InterPro"/>
</dbReference>
<dbReference type="InterPro" id="IPR021109">
    <property type="entry name" value="Peptidase_aspartic_dom_sf"/>
</dbReference>
<dbReference type="InterPro" id="IPR012337">
    <property type="entry name" value="RNaseH-like_sf"/>
</dbReference>
<feature type="region of interest" description="Disordered" evidence="2">
    <location>
        <begin position="20"/>
        <end position="56"/>
    </location>
</feature>
<dbReference type="GO" id="GO:0015074">
    <property type="term" value="P:DNA integration"/>
    <property type="evidence" value="ECO:0007669"/>
    <property type="project" value="InterPro"/>
</dbReference>
<name>A0A8S3RAB2_MYTED</name>
<evidence type="ECO:0000313" key="6">
    <source>
        <dbReference type="Proteomes" id="UP000683360"/>
    </source>
</evidence>
<feature type="domain" description="Integrase catalytic" evidence="4">
    <location>
        <begin position="799"/>
        <end position="958"/>
    </location>
</feature>
<keyword evidence="1" id="KW-0479">Metal-binding</keyword>
<evidence type="ECO:0000313" key="5">
    <source>
        <dbReference type="EMBL" id="CAG2205509.1"/>
    </source>
</evidence>
<dbReference type="AlphaFoldDB" id="A0A8S3RAB2"/>
<evidence type="ECO:0008006" key="7">
    <source>
        <dbReference type="Google" id="ProtNLM"/>
    </source>
</evidence>
<evidence type="ECO:0000256" key="1">
    <source>
        <dbReference type="PROSITE-ProRule" id="PRU00047"/>
    </source>
</evidence>
<evidence type="ECO:0000259" key="3">
    <source>
        <dbReference type="PROSITE" id="PS50158"/>
    </source>
</evidence>
<dbReference type="InterPro" id="IPR050951">
    <property type="entry name" value="Retrovirus_Pol_polyprotein"/>
</dbReference>
<dbReference type="GO" id="GO:0004519">
    <property type="term" value="F:endonuclease activity"/>
    <property type="evidence" value="ECO:0007669"/>
    <property type="project" value="UniProtKB-KW"/>
</dbReference>
<sequence length="996" mass="112648">MSNIDDQIAELSRQIQSLSESTIQHGQGFISSTPRGQGVRPKVVESKELDSGVVTTGPSLSTPVGLAVGDTLPLPDRDIITNPQVNNRKSIGQDKIQNISPKQSSGSNEVKIKPSKYDGNTPWMDYLSHFEMCALVNMWSEHQKGLYLAVSLIGQAQAVLGDLPKEKRQIFTDLVFALEERFAPSSQTELYRVQFKERRQKASETLPELGQSVRRLSNLAYPTAPLELRDTLAKEQFLDALVDSEMRLRIKQSRPKGLNDTIRLAVELEAYNKAESRTMKSMGHLRQTTSDERTEASNSPDTVVSMENMATWMQTMENNLQSLTKDMMTLKDLNYQKKFQPRGETYNTQSNRKRGGPCFSCGEIGHFARNCPNKAMKQNTREGYTKGPDTDGSVRTLKSGEKVANKDKGAVISASEDAGMPHLNATQSQIKSACGNYLNLRGKGNFKLDFGTERFTSEAVVTELQVDGILGLDFMKKNKCLVDVSENMFHIDNISVPLIFQGTLGCFRVVSTESVTIPARSEIVVSGKVCLSEGQTLPNNDVLVEASENKGKDYILTARSLVKSNDSIPVRLMNVENEAKTIFPGTTIAQMCEISHVAKSLPSQNDRQNKKGLRSDLHDLLNRTSDKLSRSEKQKVKGLVQEYESLFAETDSDLDWTLTDKQSNDPDLKLVKQWLTDGQRPQYNEVSGKGFFIRSLWSQFNSLELQDDLVFRHFYDNERKVVKLQAIIPLSERKQVLHFCHDAKYAGHLGMRKTLEKIRQSYYWPGLQADVRAYVAGCDKCAMRKTPTKKKRAPMAIVETSSPMERLATDILGELPETENGNRYILVVSDYYTKWTESFPMPNMEASTVVKIIVEEVIARFGVPSWIHSDQGRQYESRLFQEVCKVLDIKKTRTTPYHPQSDGMVERFNKTLVTMLSAYVQEHQRDWDKYIPFVMMAYRASEHDTTGQTPNRLMFGRESTTRWISCTKMPPSIKGIPKHKWAWELKERLEDAHSFC</sequence>
<comment type="caution">
    <text evidence="5">The sequence shown here is derived from an EMBL/GenBank/DDBJ whole genome shotgun (WGS) entry which is preliminary data.</text>
</comment>
<feature type="region of interest" description="Disordered" evidence="2">
    <location>
        <begin position="281"/>
        <end position="301"/>
    </location>
</feature>
<dbReference type="Gene3D" id="4.10.60.10">
    <property type="entry name" value="Zinc finger, CCHC-type"/>
    <property type="match status" value="1"/>
</dbReference>
<gene>
    <name evidence="5" type="ORF">MEDL_19810</name>
</gene>
<dbReference type="PROSITE" id="PS50994">
    <property type="entry name" value="INTEGRASE"/>
    <property type="match status" value="1"/>
</dbReference>
<dbReference type="InterPro" id="IPR036875">
    <property type="entry name" value="Znf_CCHC_sf"/>
</dbReference>
<dbReference type="PANTHER" id="PTHR37984:SF15">
    <property type="entry name" value="INTEGRASE CATALYTIC DOMAIN-CONTAINING PROTEIN"/>
    <property type="match status" value="1"/>
</dbReference>
<accession>A0A8S3RAB2</accession>
<dbReference type="Proteomes" id="UP000683360">
    <property type="component" value="Unassembled WGS sequence"/>
</dbReference>
<keyword evidence="1" id="KW-0862">Zinc</keyword>
<feature type="region of interest" description="Disordered" evidence="2">
    <location>
        <begin position="82"/>
        <end position="113"/>
    </location>
</feature>
<dbReference type="InterPro" id="IPR036397">
    <property type="entry name" value="RNaseH_sf"/>
</dbReference>
<dbReference type="Pfam" id="PF00098">
    <property type="entry name" value="zf-CCHC"/>
    <property type="match status" value="1"/>
</dbReference>
<dbReference type="EMBL" id="CAJPWZ010001022">
    <property type="protein sequence ID" value="CAG2205509.1"/>
    <property type="molecule type" value="Genomic_DNA"/>
</dbReference>
<dbReference type="GO" id="GO:0016779">
    <property type="term" value="F:nucleotidyltransferase activity"/>
    <property type="evidence" value="ECO:0007669"/>
    <property type="project" value="UniProtKB-KW"/>
</dbReference>
<dbReference type="InterPro" id="IPR041588">
    <property type="entry name" value="Integrase_H2C2"/>
</dbReference>
<dbReference type="FunFam" id="3.30.420.10:FF:000032">
    <property type="entry name" value="Retrovirus-related Pol polyprotein from transposon 297-like Protein"/>
    <property type="match status" value="1"/>
</dbReference>
<dbReference type="InterPro" id="IPR001878">
    <property type="entry name" value="Znf_CCHC"/>
</dbReference>
<dbReference type="PANTHER" id="PTHR37984">
    <property type="entry name" value="PROTEIN CBG26694"/>
    <property type="match status" value="1"/>
</dbReference>
<evidence type="ECO:0000256" key="2">
    <source>
        <dbReference type="SAM" id="MobiDB-lite"/>
    </source>
</evidence>
<protein>
    <recommendedName>
        <fullName evidence="7">Integrase catalytic domain-containing protein</fullName>
    </recommendedName>
</protein>
<feature type="region of interest" description="Disordered" evidence="2">
    <location>
        <begin position="378"/>
        <end position="400"/>
    </location>
</feature>
<dbReference type="GO" id="GO:0008270">
    <property type="term" value="F:zinc ion binding"/>
    <property type="evidence" value="ECO:0007669"/>
    <property type="project" value="UniProtKB-KW"/>
</dbReference>
<keyword evidence="1" id="KW-0863">Zinc-finger</keyword>
<dbReference type="PROSITE" id="PS50158">
    <property type="entry name" value="ZF_CCHC"/>
    <property type="match status" value="1"/>
</dbReference>
<dbReference type="Gene3D" id="1.10.340.70">
    <property type="match status" value="1"/>
</dbReference>
<keyword evidence="6" id="KW-1185">Reference proteome</keyword>
<reference evidence="5" key="1">
    <citation type="submission" date="2021-03" db="EMBL/GenBank/DDBJ databases">
        <authorList>
            <person name="Bekaert M."/>
        </authorList>
    </citation>
    <scope>NUCLEOTIDE SEQUENCE</scope>
</reference>
<dbReference type="OrthoDB" id="6168762at2759"/>
<feature type="compositionally biased region" description="Polar residues" evidence="2">
    <location>
        <begin position="82"/>
        <end position="108"/>
    </location>
</feature>
<dbReference type="Gene3D" id="3.30.420.10">
    <property type="entry name" value="Ribonuclease H-like superfamily/Ribonuclease H"/>
    <property type="match status" value="1"/>
</dbReference>
<dbReference type="Gene3D" id="2.40.70.10">
    <property type="entry name" value="Acid Proteases"/>
    <property type="match status" value="1"/>
</dbReference>
<dbReference type="Pfam" id="PF00665">
    <property type="entry name" value="rve"/>
    <property type="match status" value="1"/>
</dbReference>
<dbReference type="FunFam" id="1.10.340.70:FF:000001">
    <property type="entry name" value="Retrovirus-related Pol polyprotein from transposon gypsy-like Protein"/>
    <property type="match status" value="1"/>
</dbReference>
<evidence type="ECO:0000259" key="4">
    <source>
        <dbReference type="PROSITE" id="PS50994"/>
    </source>
</evidence>